<evidence type="ECO:0000313" key="2">
    <source>
        <dbReference type="Proteomes" id="UP000192674"/>
    </source>
</evidence>
<dbReference type="EMBL" id="FWXV01000007">
    <property type="protein sequence ID" value="SMD21478.1"/>
    <property type="molecule type" value="Genomic_DNA"/>
</dbReference>
<sequence>MPKAGSLAEVVVEVLAATEDATGRGEPGCPTCAALRDHLAAAAPVLLVVDDVDLADRRQRHVLRCCASRPPEEISLLLR</sequence>
<dbReference type="Proteomes" id="UP000192674">
    <property type="component" value="Unassembled WGS sequence"/>
</dbReference>
<proteinExistence type="predicted"/>
<dbReference type="AlphaFoldDB" id="A0A1W2FIP8"/>
<reference evidence="1 2" key="1">
    <citation type="submission" date="2017-04" db="EMBL/GenBank/DDBJ databases">
        <authorList>
            <person name="Afonso C.L."/>
            <person name="Miller P.J."/>
            <person name="Scott M.A."/>
            <person name="Spackman E."/>
            <person name="Goraichik I."/>
            <person name="Dimitrov K.M."/>
            <person name="Suarez D.L."/>
            <person name="Swayne D.E."/>
        </authorList>
    </citation>
    <scope>NUCLEOTIDE SEQUENCE [LARGE SCALE GENOMIC DNA]</scope>
    <source>
        <strain evidence="1 2">DSM 43828</strain>
    </source>
</reference>
<name>A0A1W2FIP8_KIBAR</name>
<gene>
    <name evidence="1" type="ORF">SAMN05661093_06858</name>
</gene>
<accession>A0A1W2FIP8</accession>
<keyword evidence="2" id="KW-1185">Reference proteome</keyword>
<organism evidence="1 2">
    <name type="scientific">Kibdelosporangium aridum</name>
    <dbReference type="NCBI Taxonomy" id="2030"/>
    <lineage>
        <taxon>Bacteria</taxon>
        <taxon>Bacillati</taxon>
        <taxon>Actinomycetota</taxon>
        <taxon>Actinomycetes</taxon>
        <taxon>Pseudonocardiales</taxon>
        <taxon>Pseudonocardiaceae</taxon>
        <taxon>Kibdelosporangium</taxon>
    </lineage>
</organism>
<evidence type="ECO:0000313" key="1">
    <source>
        <dbReference type="EMBL" id="SMD21478.1"/>
    </source>
</evidence>
<protein>
    <submittedName>
        <fullName evidence="1">Uncharacterized protein</fullName>
    </submittedName>
</protein>